<proteinExistence type="predicted"/>
<organism evidence="2 3">
    <name type="scientific">Rossellomorea aquimaris</name>
    <dbReference type="NCBI Taxonomy" id="189382"/>
    <lineage>
        <taxon>Bacteria</taxon>
        <taxon>Bacillati</taxon>
        <taxon>Bacillota</taxon>
        <taxon>Bacilli</taxon>
        <taxon>Bacillales</taxon>
        <taxon>Bacillaceae</taxon>
        <taxon>Rossellomorea</taxon>
    </lineage>
</organism>
<reference evidence="2 3" key="1">
    <citation type="submission" date="2018-06" db="EMBL/GenBank/DDBJ databases">
        <title>Freshwater and sediment microbial communities from various areas in North America, analyzing microbe dynamics in response to fracking.</title>
        <authorList>
            <person name="Lamendella R."/>
        </authorList>
    </citation>
    <scope>NUCLEOTIDE SEQUENCE [LARGE SCALE GENOMIC DNA]</scope>
    <source>
        <strain evidence="2 3">97B</strain>
    </source>
</reference>
<dbReference type="InterPro" id="IPR013766">
    <property type="entry name" value="Thioredoxin_domain"/>
</dbReference>
<comment type="caution">
    <text evidence="2">The sequence shown here is derived from an EMBL/GenBank/DDBJ whole genome shotgun (WGS) entry which is preliminary data.</text>
</comment>
<dbReference type="SUPFAM" id="SSF52833">
    <property type="entry name" value="Thioredoxin-like"/>
    <property type="match status" value="1"/>
</dbReference>
<dbReference type="InterPro" id="IPR036249">
    <property type="entry name" value="Thioredoxin-like_sf"/>
</dbReference>
<sequence length="105" mass="12007">MIEVSSTEALKQLIGKHAFEAVYLYTPMCGTCQVASKMIDLVEKLPQSFHFTRSNLNYLPQFAEEQSIESVPCLILFKDGVEQERIYAFQSVPFLYETLNKFADS</sequence>
<evidence type="ECO:0000313" key="3">
    <source>
        <dbReference type="Proteomes" id="UP000252118"/>
    </source>
</evidence>
<protein>
    <submittedName>
        <fullName evidence="2">Thioredoxin</fullName>
    </submittedName>
</protein>
<dbReference type="AlphaFoldDB" id="A0A366EST6"/>
<dbReference type="CDD" id="cd02947">
    <property type="entry name" value="TRX_family"/>
    <property type="match status" value="1"/>
</dbReference>
<evidence type="ECO:0000313" key="2">
    <source>
        <dbReference type="EMBL" id="RBP05458.1"/>
    </source>
</evidence>
<dbReference type="Pfam" id="PF00085">
    <property type="entry name" value="Thioredoxin"/>
    <property type="match status" value="1"/>
</dbReference>
<feature type="domain" description="Thioredoxin" evidence="1">
    <location>
        <begin position="7"/>
        <end position="87"/>
    </location>
</feature>
<dbReference type="Proteomes" id="UP000252118">
    <property type="component" value="Unassembled WGS sequence"/>
</dbReference>
<accession>A0A366EST6</accession>
<name>A0A366EST6_9BACI</name>
<dbReference type="Gene3D" id="3.40.30.10">
    <property type="entry name" value="Glutaredoxin"/>
    <property type="match status" value="1"/>
</dbReference>
<gene>
    <name evidence="2" type="ORF">DET59_104177</name>
</gene>
<evidence type="ECO:0000259" key="1">
    <source>
        <dbReference type="Pfam" id="PF00085"/>
    </source>
</evidence>
<dbReference type="EMBL" id="QNRJ01000004">
    <property type="protein sequence ID" value="RBP05458.1"/>
    <property type="molecule type" value="Genomic_DNA"/>
</dbReference>